<keyword evidence="2" id="KW-1185">Reference proteome</keyword>
<proteinExistence type="predicted"/>
<name>A0ACB8T2R9_9AGAM</name>
<organism evidence="1 2">
    <name type="scientific">Artomyces pyxidatus</name>
    <dbReference type="NCBI Taxonomy" id="48021"/>
    <lineage>
        <taxon>Eukaryota</taxon>
        <taxon>Fungi</taxon>
        <taxon>Dikarya</taxon>
        <taxon>Basidiomycota</taxon>
        <taxon>Agaricomycotina</taxon>
        <taxon>Agaricomycetes</taxon>
        <taxon>Russulales</taxon>
        <taxon>Auriscalpiaceae</taxon>
        <taxon>Artomyces</taxon>
    </lineage>
</organism>
<dbReference type="EMBL" id="MU277206">
    <property type="protein sequence ID" value="KAI0062792.1"/>
    <property type="molecule type" value="Genomic_DNA"/>
</dbReference>
<comment type="caution">
    <text evidence="1">The sequence shown here is derived from an EMBL/GenBank/DDBJ whole genome shotgun (WGS) entry which is preliminary data.</text>
</comment>
<feature type="non-terminal residue" evidence="1">
    <location>
        <position position="187"/>
    </location>
</feature>
<dbReference type="Proteomes" id="UP000814140">
    <property type="component" value="Unassembled WGS sequence"/>
</dbReference>
<reference evidence="1" key="1">
    <citation type="submission" date="2021-03" db="EMBL/GenBank/DDBJ databases">
        <authorList>
            <consortium name="DOE Joint Genome Institute"/>
            <person name="Ahrendt S."/>
            <person name="Looney B.P."/>
            <person name="Miyauchi S."/>
            <person name="Morin E."/>
            <person name="Drula E."/>
            <person name="Courty P.E."/>
            <person name="Chicoki N."/>
            <person name="Fauchery L."/>
            <person name="Kohler A."/>
            <person name="Kuo A."/>
            <person name="Labutti K."/>
            <person name="Pangilinan J."/>
            <person name="Lipzen A."/>
            <person name="Riley R."/>
            <person name="Andreopoulos W."/>
            <person name="He G."/>
            <person name="Johnson J."/>
            <person name="Barry K.W."/>
            <person name="Grigoriev I.V."/>
            <person name="Nagy L."/>
            <person name="Hibbett D."/>
            <person name="Henrissat B."/>
            <person name="Matheny P.B."/>
            <person name="Labbe J."/>
            <person name="Martin F."/>
        </authorList>
    </citation>
    <scope>NUCLEOTIDE SEQUENCE</scope>
    <source>
        <strain evidence="1">HHB10654</strain>
    </source>
</reference>
<gene>
    <name evidence="1" type="ORF">BV25DRAFT_1789773</name>
</gene>
<sequence length="187" mass="21436">DLSEGDRAMLRQYAYKLRNHITDTAYNELEFLFPSEDVLSIKAAQTRIALLAGFKPQLYDCCPNSCLAYTGPRDSLNDCPECKTPRYKADGRARKRFTYIPLIPRLRACAASPAVATQMRYRAFEHKSHSDEISDVFDGKHYQELCQRNVVVNDVELPRKFFDDPRDIALGLSTDGFAPFRRRKTTC</sequence>
<reference evidence="1" key="2">
    <citation type="journal article" date="2022" name="New Phytol.">
        <title>Evolutionary transition to the ectomycorrhizal habit in the genomes of a hyperdiverse lineage of mushroom-forming fungi.</title>
        <authorList>
            <person name="Looney B."/>
            <person name="Miyauchi S."/>
            <person name="Morin E."/>
            <person name="Drula E."/>
            <person name="Courty P.E."/>
            <person name="Kohler A."/>
            <person name="Kuo A."/>
            <person name="LaButti K."/>
            <person name="Pangilinan J."/>
            <person name="Lipzen A."/>
            <person name="Riley R."/>
            <person name="Andreopoulos W."/>
            <person name="He G."/>
            <person name="Johnson J."/>
            <person name="Nolan M."/>
            <person name="Tritt A."/>
            <person name="Barry K.W."/>
            <person name="Grigoriev I.V."/>
            <person name="Nagy L.G."/>
            <person name="Hibbett D."/>
            <person name="Henrissat B."/>
            <person name="Matheny P.B."/>
            <person name="Labbe J."/>
            <person name="Martin F.M."/>
        </authorList>
    </citation>
    <scope>NUCLEOTIDE SEQUENCE</scope>
    <source>
        <strain evidence="1">HHB10654</strain>
    </source>
</reference>
<protein>
    <submittedName>
        <fullName evidence="1">Uncharacterized protein</fullName>
    </submittedName>
</protein>
<feature type="non-terminal residue" evidence="1">
    <location>
        <position position="1"/>
    </location>
</feature>
<evidence type="ECO:0000313" key="1">
    <source>
        <dbReference type="EMBL" id="KAI0062792.1"/>
    </source>
</evidence>
<accession>A0ACB8T2R9</accession>
<evidence type="ECO:0000313" key="2">
    <source>
        <dbReference type="Proteomes" id="UP000814140"/>
    </source>
</evidence>